<feature type="region of interest" description="Disordered" evidence="5">
    <location>
        <begin position="398"/>
        <end position="425"/>
    </location>
</feature>
<dbReference type="GO" id="GO:0005829">
    <property type="term" value="C:cytosol"/>
    <property type="evidence" value="ECO:0007669"/>
    <property type="project" value="TreeGrafter"/>
</dbReference>
<evidence type="ECO:0000259" key="6">
    <source>
        <dbReference type="Pfam" id="PF08543"/>
    </source>
</evidence>
<dbReference type="RefSeq" id="WP_014587434.1">
    <property type="nucleotide sequence ID" value="NC_017527.1"/>
</dbReference>
<evidence type="ECO:0000313" key="9">
    <source>
        <dbReference type="Proteomes" id="UP000005877"/>
    </source>
</evidence>
<dbReference type="HOGENOM" id="CLU_035788_0_0_2"/>
<dbReference type="OrthoDB" id="43786at2157"/>
<dbReference type="GeneID" id="12511071"/>
<dbReference type="FunFam" id="3.40.1190.20:FF:000003">
    <property type="entry name" value="Phosphomethylpyrimidine kinase ThiD"/>
    <property type="match status" value="1"/>
</dbReference>
<dbReference type="InterPro" id="IPR013749">
    <property type="entry name" value="PM/HMP-P_kinase-1"/>
</dbReference>
<feature type="domain" description="Pyridoxamine kinase/Phosphomethylpyrimidine kinase" evidence="6">
    <location>
        <begin position="12"/>
        <end position="251"/>
    </location>
</feature>
<reference evidence="8 9" key="1">
    <citation type="journal article" date="2012" name="PLoS ONE">
        <title>The genome characteristics and predicted function of methyl-group oxidation pathway in the obligate aceticlastic methanogens, Methanosaeta spp.</title>
        <authorList>
            <person name="Zhu J."/>
            <person name="Zheng H."/>
            <person name="Ai G."/>
            <person name="Zhang G."/>
            <person name="Liu D."/>
            <person name="Liu X."/>
            <person name="Dong X."/>
        </authorList>
    </citation>
    <scope>NUCLEOTIDE SEQUENCE [LARGE SCALE GENOMIC DNA]</scope>
    <source>
        <strain evidence="8 9">6Ac</strain>
    </source>
</reference>
<dbReference type="InterPro" id="IPR019293">
    <property type="entry name" value="ThiN"/>
</dbReference>
<dbReference type="InterPro" id="IPR029056">
    <property type="entry name" value="Ribokinase-like"/>
</dbReference>
<dbReference type="InterPro" id="IPR036409">
    <property type="entry name" value="Aldolase_II/adducin_N_sf"/>
</dbReference>
<keyword evidence="1" id="KW-0808">Transferase</keyword>
<keyword evidence="3 8" id="KW-0418">Kinase</keyword>
<evidence type="ECO:0000256" key="4">
    <source>
        <dbReference type="ARBA" id="ARBA00022840"/>
    </source>
</evidence>
<dbReference type="Pfam" id="PF10120">
    <property type="entry name" value="ThiN"/>
    <property type="match status" value="1"/>
</dbReference>
<dbReference type="EMBL" id="CP003117">
    <property type="protein sequence ID" value="AET65256.1"/>
    <property type="molecule type" value="Genomic_DNA"/>
</dbReference>
<dbReference type="STRING" id="1110509.Mhar_1899"/>
<dbReference type="GO" id="GO:0005524">
    <property type="term" value="F:ATP binding"/>
    <property type="evidence" value="ECO:0007669"/>
    <property type="project" value="UniProtKB-KW"/>
</dbReference>
<sequence length="461" mass="47601">MAPVLLTVGGSDSSGGAGIQADIKTFGALGCHGTSAITAVTAQNTLGVLEVYPMPPEAVISQLAALAEDFEISAAKTGMLSSREVVLEVAGFFEREEIPLVVDPVVEAEAGGRLLDPEALGLLVERLIPLARVVTPNIFEAEALTGIRVTDEGSALRAGEAILDLGAEAAVVTGGHLAGDDLLVTAKGYCIIRGERVPGGNHGVGCTYSAATAAFLAGGRDIEEAARLAKAFAAGSVRKSIAVGRGASPVNPLGEALERADRYVVFTGVSDGVEALLSEPALVDLIPEVGLNLGMAIFGASGPEDVAAVEGRLVRAGRRVRACGSVRFGASRHVARIILAAMSFDPGARAAMNLRFGEDVLEAALALGLSASDFSREEEPEGEKTMSWGTGEAIRRFRSGSKEGGATDPGRLERPVPQVIWDRGGPGKEPMLRLLGRSAGEVADLAVEIARGLSARREPIN</sequence>
<dbReference type="SUPFAM" id="SSF53613">
    <property type="entry name" value="Ribokinase-like"/>
    <property type="match status" value="1"/>
</dbReference>
<dbReference type="Gene3D" id="3.40.225.10">
    <property type="entry name" value="Class II aldolase/adducin N-terminal domain"/>
    <property type="match status" value="1"/>
</dbReference>
<dbReference type="SUPFAM" id="SSF53639">
    <property type="entry name" value="AraD/HMP-PK domain-like"/>
    <property type="match status" value="1"/>
</dbReference>
<dbReference type="NCBIfam" id="TIGR00097">
    <property type="entry name" value="HMP-P_kinase"/>
    <property type="match status" value="1"/>
</dbReference>
<name>G7WQ64_METH6</name>
<dbReference type="Proteomes" id="UP000005877">
    <property type="component" value="Chromosome"/>
</dbReference>
<dbReference type="CDD" id="cd01169">
    <property type="entry name" value="HMPP_kinase"/>
    <property type="match status" value="1"/>
</dbReference>
<feature type="domain" description="Thiamine-phosphate synthase ThiN" evidence="7">
    <location>
        <begin position="269"/>
        <end position="447"/>
    </location>
</feature>
<dbReference type="Pfam" id="PF08543">
    <property type="entry name" value="Phos_pyr_kin"/>
    <property type="match status" value="1"/>
</dbReference>
<dbReference type="InterPro" id="IPR004399">
    <property type="entry name" value="HMP/HMP-P_kinase_dom"/>
</dbReference>
<dbReference type="PANTHER" id="PTHR20858">
    <property type="entry name" value="PHOSPHOMETHYLPYRIMIDINE KINASE"/>
    <property type="match status" value="1"/>
</dbReference>
<dbReference type="KEGG" id="mhi:Mhar_1899"/>
<gene>
    <name evidence="8" type="ordered locus">Mhar_1899</name>
</gene>
<dbReference type="GO" id="GO:0009228">
    <property type="term" value="P:thiamine biosynthetic process"/>
    <property type="evidence" value="ECO:0007669"/>
    <property type="project" value="InterPro"/>
</dbReference>
<dbReference type="Gene3D" id="3.40.1190.20">
    <property type="match status" value="1"/>
</dbReference>
<dbReference type="GO" id="GO:0008902">
    <property type="term" value="F:hydroxymethylpyrimidine kinase activity"/>
    <property type="evidence" value="ECO:0007669"/>
    <property type="project" value="TreeGrafter"/>
</dbReference>
<dbReference type="PATRIC" id="fig|1110509.7.peg.2107"/>
<evidence type="ECO:0000259" key="7">
    <source>
        <dbReference type="Pfam" id="PF10120"/>
    </source>
</evidence>
<dbReference type="GO" id="GO:0008972">
    <property type="term" value="F:phosphomethylpyrimidine kinase activity"/>
    <property type="evidence" value="ECO:0007669"/>
    <property type="project" value="InterPro"/>
</dbReference>
<evidence type="ECO:0000256" key="2">
    <source>
        <dbReference type="ARBA" id="ARBA00022741"/>
    </source>
</evidence>
<evidence type="ECO:0000313" key="8">
    <source>
        <dbReference type="EMBL" id="AET65256.1"/>
    </source>
</evidence>
<accession>G7WQ64</accession>
<evidence type="ECO:0000256" key="1">
    <source>
        <dbReference type="ARBA" id="ARBA00022679"/>
    </source>
</evidence>
<organism evidence="8 9">
    <name type="scientific">Methanothrix harundinacea (strain 6Ac)</name>
    <name type="common">Methanosaeta harundinacea</name>
    <dbReference type="NCBI Taxonomy" id="1110509"/>
    <lineage>
        <taxon>Archaea</taxon>
        <taxon>Methanobacteriati</taxon>
        <taxon>Methanobacteriota</taxon>
        <taxon>Stenosarchaea group</taxon>
        <taxon>Methanomicrobia</taxon>
        <taxon>Methanotrichales</taxon>
        <taxon>Methanotrichaceae</taxon>
        <taxon>Methanothrix</taxon>
    </lineage>
</organism>
<evidence type="ECO:0000256" key="3">
    <source>
        <dbReference type="ARBA" id="ARBA00022777"/>
    </source>
</evidence>
<dbReference type="PANTHER" id="PTHR20858:SF17">
    <property type="entry name" value="HYDROXYMETHYLPYRIMIDINE_PHOSPHOMETHYLPYRIMIDINE KINASE THI20-RELATED"/>
    <property type="match status" value="1"/>
</dbReference>
<proteinExistence type="predicted"/>
<keyword evidence="9" id="KW-1185">Reference proteome</keyword>
<evidence type="ECO:0000256" key="5">
    <source>
        <dbReference type="SAM" id="MobiDB-lite"/>
    </source>
</evidence>
<keyword evidence="4" id="KW-0067">ATP-binding</keyword>
<protein>
    <submittedName>
        <fullName evidence="8">Phosphomethylpyrimidine kinase</fullName>
    </submittedName>
</protein>
<keyword evidence="2" id="KW-0547">Nucleotide-binding</keyword>
<dbReference type="AlphaFoldDB" id="G7WQ64"/>